<dbReference type="OrthoDB" id="1522627at2"/>
<dbReference type="EMBL" id="BJZP01000024">
    <property type="protein sequence ID" value="GEO86802.1"/>
    <property type="molecule type" value="Genomic_DNA"/>
</dbReference>
<protein>
    <submittedName>
        <fullName evidence="2">Uncharacterized protein</fullName>
    </submittedName>
</protein>
<keyword evidence="1" id="KW-0732">Signal</keyword>
<reference evidence="2 3" key="1">
    <citation type="submission" date="2019-07" db="EMBL/GenBank/DDBJ databases">
        <title>Whole genome shotgun sequence of Rhizobium naphthalenivorans NBRC 107585.</title>
        <authorList>
            <person name="Hosoyama A."/>
            <person name="Uohara A."/>
            <person name="Ohji S."/>
            <person name="Ichikawa N."/>
        </authorList>
    </citation>
    <scope>NUCLEOTIDE SEQUENCE [LARGE SCALE GENOMIC DNA]</scope>
    <source>
        <strain evidence="2 3">NBRC 107585</strain>
    </source>
</reference>
<dbReference type="AlphaFoldDB" id="A0A512HMX5"/>
<sequence>MFRMLVVFFSLFVALAGAAGAALAADRYLPYTENRGWTISYDRQDKVCIASPKGAKDGLFFIRPNTKVIVVLIASTKLGWLTHEQDYDIVAHTDRRRWTGTMRANITNGSGGLYLTNPNASFMSALRGASRLSISVDNVSYGPFSLSGSSDTISQIGDCARALERGEFGRTVPTETSEQKEMTLGSGAMIDWSRADFGRTYRGEDWTAVLSGEESDEGTATAVLTVRHRERGETTIRLETGPDDMARGQIGIYPLQWGEQGVVFTSFSGGAHCCTAVAFAFASTEAVKTIDLGVFDGFGIKPADLDGDGDVEFDLGDDRFLYAFSSYVESLPPVRIMALRDGEVRDVTREAAFRPVVERRLTSSMRSCFQQSSAGICAGALGNAALLGYYPAALELVSLEEIDRQMESNFLDCDDSKACQGRKRFKDFAEAVGWRLETWGYQTDAALDDKVVALVAELAKVKDGFASEGAVPESEDSCGMGPLTFEYGADKRKATVRGYEYGCVFGAATLLKESLVVDLLCSGEAEFWLDRHVYERDGAALMSLSATGALDADGSTRFVPCPPRENIP</sequence>
<organism evidence="2 3">
    <name type="scientific">Ciceribacter naphthalenivorans</name>
    <dbReference type="NCBI Taxonomy" id="1118451"/>
    <lineage>
        <taxon>Bacteria</taxon>
        <taxon>Pseudomonadati</taxon>
        <taxon>Pseudomonadota</taxon>
        <taxon>Alphaproteobacteria</taxon>
        <taxon>Hyphomicrobiales</taxon>
        <taxon>Rhizobiaceae</taxon>
        <taxon>Ciceribacter</taxon>
    </lineage>
</organism>
<evidence type="ECO:0000313" key="3">
    <source>
        <dbReference type="Proteomes" id="UP000321717"/>
    </source>
</evidence>
<proteinExistence type="predicted"/>
<gene>
    <name evidence="2" type="ORF">RNA01_37340</name>
</gene>
<feature type="chain" id="PRO_5022143372" evidence="1">
    <location>
        <begin position="25"/>
        <end position="568"/>
    </location>
</feature>
<evidence type="ECO:0000256" key="1">
    <source>
        <dbReference type="SAM" id="SignalP"/>
    </source>
</evidence>
<keyword evidence="3" id="KW-1185">Reference proteome</keyword>
<name>A0A512HMX5_9HYPH</name>
<dbReference type="RefSeq" id="WP_147181685.1">
    <property type="nucleotide sequence ID" value="NZ_BJZP01000024.1"/>
</dbReference>
<evidence type="ECO:0000313" key="2">
    <source>
        <dbReference type="EMBL" id="GEO86802.1"/>
    </source>
</evidence>
<accession>A0A512HMX5</accession>
<feature type="signal peptide" evidence="1">
    <location>
        <begin position="1"/>
        <end position="24"/>
    </location>
</feature>
<dbReference type="Proteomes" id="UP000321717">
    <property type="component" value="Unassembled WGS sequence"/>
</dbReference>
<comment type="caution">
    <text evidence="2">The sequence shown here is derived from an EMBL/GenBank/DDBJ whole genome shotgun (WGS) entry which is preliminary data.</text>
</comment>